<dbReference type="STRING" id="4795.A0A225UQQ1"/>
<keyword evidence="2" id="KW-1185">Reference proteome</keyword>
<sequence length="149" mass="17143">MSNVQAENTLVEINGERFLGDRGATGADIYRRLWIVASRASLATPYELTFPTPYELTFRRHNLAQTSAKVVPFAQRKDVQKAQIAQLTKLAAQEAELPLNVRRKKLFLVQQLDFEREHYLVAYLSAPLQELHTKIMGDFQWQAYEFGKT</sequence>
<accession>A0A225UQQ1</accession>
<dbReference type="Proteomes" id="UP000198211">
    <property type="component" value="Unassembled WGS sequence"/>
</dbReference>
<dbReference type="AlphaFoldDB" id="A0A225UQQ1"/>
<evidence type="ECO:0000313" key="1">
    <source>
        <dbReference type="EMBL" id="OWY95298.1"/>
    </source>
</evidence>
<name>A0A225UQQ1_9STRA</name>
<gene>
    <name evidence="1" type="ORF">PHMEG_00034731</name>
</gene>
<organism evidence="1 2">
    <name type="scientific">Phytophthora megakarya</name>
    <dbReference type="NCBI Taxonomy" id="4795"/>
    <lineage>
        <taxon>Eukaryota</taxon>
        <taxon>Sar</taxon>
        <taxon>Stramenopiles</taxon>
        <taxon>Oomycota</taxon>
        <taxon>Peronosporomycetes</taxon>
        <taxon>Peronosporales</taxon>
        <taxon>Peronosporaceae</taxon>
        <taxon>Phytophthora</taxon>
    </lineage>
</organism>
<feature type="non-terminal residue" evidence="1">
    <location>
        <position position="149"/>
    </location>
</feature>
<evidence type="ECO:0000313" key="2">
    <source>
        <dbReference type="Proteomes" id="UP000198211"/>
    </source>
</evidence>
<comment type="caution">
    <text evidence="1">The sequence shown here is derived from an EMBL/GenBank/DDBJ whole genome shotgun (WGS) entry which is preliminary data.</text>
</comment>
<dbReference type="OrthoDB" id="165427at2759"/>
<protein>
    <submittedName>
        <fullName evidence="1">Uncharacterized protein</fullName>
    </submittedName>
</protein>
<dbReference type="EMBL" id="NBNE01013119">
    <property type="protein sequence ID" value="OWY95298.1"/>
    <property type="molecule type" value="Genomic_DNA"/>
</dbReference>
<reference evidence="2" key="1">
    <citation type="submission" date="2017-03" db="EMBL/GenBank/DDBJ databases">
        <title>Phytopthora megakarya and P. palmivora, two closely related causual agents of cacao black pod achieved similar genome size and gene model numbers by different mechanisms.</title>
        <authorList>
            <person name="Ali S."/>
            <person name="Shao J."/>
            <person name="Larry D.J."/>
            <person name="Kronmiller B."/>
            <person name="Shen D."/>
            <person name="Strem M.D."/>
            <person name="Melnick R.L."/>
            <person name="Guiltinan M.J."/>
            <person name="Tyler B.M."/>
            <person name="Meinhardt L.W."/>
            <person name="Bailey B.A."/>
        </authorList>
    </citation>
    <scope>NUCLEOTIDE SEQUENCE [LARGE SCALE GENOMIC DNA]</scope>
    <source>
        <strain evidence="2">zdho120</strain>
    </source>
</reference>
<proteinExistence type="predicted"/>